<keyword evidence="6" id="KW-0106">Calcium</keyword>
<accession>A0A9D2E3K3</accession>
<evidence type="ECO:0000256" key="2">
    <source>
        <dbReference type="ARBA" id="ARBA00008779"/>
    </source>
</evidence>
<keyword evidence="5" id="KW-0378">Hydrolase</keyword>
<dbReference type="Gene3D" id="3.30.1120.10">
    <property type="match status" value="1"/>
</dbReference>
<dbReference type="InterPro" id="IPR000917">
    <property type="entry name" value="Sulfatase_N"/>
</dbReference>
<sequence length="465" mass="52247">MAHPNIVMILLDDLGWMDLSCQGSKFYETPNIDRLFQRGMSFDNAYAACPVCSPSRASILSGKYPARLHLTDWIDHGNYHPCKGKLIDAPYIKGLPLTEHSLAASLKDAGYQTWHLGKWHLGKNETYPEKHGFDVNIGGCFWGHPAHGYFSPYQMETLTDGPEGEYLTQRLGSEAVRLIRERDKTKPFFLNFWHYAVHAPMQAPADLVAYFEEKSRKMGLDKLDPFEVGEHFPIEAKKDQRVVRRTIQSDPVYAAMIYSMDQTVGQLVETLRQEGLEEDTIVIFTSDNGGLATAEGSPTCNYPLSEGKGWMYEGAVREPLAVVWPGHIPAGTVSHEITTSPDFYPTLLELAGLPLQPQQHVDGVSLAGLLLGKEDSLDREAVYWHYPHYGNQGGTPGSSLRSGRWKYIEFYEDNSRHLFDLETDVAEKKDVAAQHPDLVERFHGMLAGWLRDCGAAFPTPNPDFK</sequence>
<dbReference type="Gene3D" id="3.40.720.10">
    <property type="entry name" value="Alkaline Phosphatase, subunit A"/>
    <property type="match status" value="1"/>
</dbReference>
<gene>
    <name evidence="8" type="ORF">H9813_02805</name>
</gene>
<organism evidence="8 9">
    <name type="scientific">Candidatus Allofournierella merdipullorum</name>
    <dbReference type="NCBI Taxonomy" id="2838595"/>
    <lineage>
        <taxon>Bacteria</taxon>
        <taxon>Bacillati</taxon>
        <taxon>Bacillota</taxon>
        <taxon>Clostridia</taxon>
        <taxon>Eubacteriales</taxon>
        <taxon>Oscillospiraceae</taxon>
        <taxon>Allofournierella</taxon>
    </lineage>
</organism>
<dbReference type="AlphaFoldDB" id="A0A9D2E3K3"/>
<comment type="similarity">
    <text evidence="2">Belongs to the sulfatase family.</text>
</comment>
<dbReference type="PANTHER" id="PTHR42693:SF42">
    <property type="entry name" value="ARYLSULFATASE G"/>
    <property type="match status" value="1"/>
</dbReference>
<dbReference type="EMBL" id="DXBV01000025">
    <property type="protein sequence ID" value="HIZ30150.1"/>
    <property type="molecule type" value="Genomic_DNA"/>
</dbReference>
<dbReference type="GO" id="GO:0046872">
    <property type="term" value="F:metal ion binding"/>
    <property type="evidence" value="ECO:0007669"/>
    <property type="project" value="UniProtKB-KW"/>
</dbReference>
<keyword evidence="4" id="KW-0732">Signal</keyword>
<evidence type="ECO:0000313" key="8">
    <source>
        <dbReference type="EMBL" id="HIZ30150.1"/>
    </source>
</evidence>
<dbReference type="InterPro" id="IPR017850">
    <property type="entry name" value="Alkaline_phosphatase_core_sf"/>
</dbReference>
<evidence type="ECO:0000259" key="7">
    <source>
        <dbReference type="Pfam" id="PF00884"/>
    </source>
</evidence>
<dbReference type="Pfam" id="PF00884">
    <property type="entry name" value="Sulfatase"/>
    <property type="match status" value="1"/>
</dbReference>
<comment type="cofactor">
    <cofactor evidence="1">
        <name>Ca(2+)</name>
        <dbReference type="ChEBI" id="CHEBI:29108"/>
    </cofactor>
</comment>
<reference evidence="8" key="2">
    <citation type="submission" date="2021-04" db="EMBL/GenBank/DDBJ databases">
        <authorList>
            <person name="Gilroy R."/>
        </authorList>
    </citation>
    <scope>NUCLEOTIDE SEQUENCE</scope>
    <source>
        <strain evidence="8">ChiGjej4B4-18154</strain>
    </source>
</reference>
<proteinExistence type="inferred from homology"/>
<evidence type="ECO:0000256" key="3">
    <source>
        <dbReference type="ARBA" id="ARBA00022723"/>
    </source>
</evidence>
<name>A0A9D2E3K3_9FIRM</name>
<evidence type="ECO:0000256" key="1">
    <source>
        <dbReference type="ARBA" id="ARBA00001913"/>
    </source>
</evidence>
<evidence type="ECO:0000256" key="4">
    <source>
        <dbReference type="ARBA" id="ARBA00022729"/>
    </source>
</evidence>
<evidence type="ECO:0000256" key="5">
    <source>
        <dbReference type="ARBA" id="ARBA00022801"/>
    </source>
</evidence>
<dbReference type="CDD" id="cd16144">
    <property type="entry name" value="ARS_like"/>
    <property type="match status" value="1"/>
</dbReference>
<dbReference type="InterPro" id="IPR050738">
    <property type="entry name" value="Sulfatase"/>
</dbReference>
<evidence type="ECO:0000256" key="6">
    <source>
        <dbReference type="ARBA" id="ARBA00022837"/>
    </source>
</evidence>
<comment type="caution">
    <text evidence="8">The sequence shown here is derived from an EMBL/GenBank/DDBJ whole genome shotgun (WGS) entry which is preliminary data.</text>
</comment>
<evidence type="ECO:0000313" key="9">
    <source>
        <dbReference type="Proteomes" id="UP000824035"/>
    </source>
</evidence>
<dbReference type="SUPFAM" id="SSF53649">
    <property type="entry name" value="Alkaline phosphatase-like"/>
    <property type="match status" value="1"/>
</dbReference>
<keyword evidence="3" id="KW-0479">Metal-binding</keyword>
<protein>
    <submittedName>
        <fullName evidence="8">Sulfatase</fullName>
    </submittedName>
</protein>
<dbReference type="Proteomes" id="UP000824035">
    <property type="component" value="Unassembled WGS sequence"/>
</dbReference>
<dbReference type="PANTHER" id="PTHR42693">
    <property type="entry name" value="ARYLSULFATASE FAMILY MEMBER"/>
    <property type="match status" value="1"/>
</dbReference>
<reference evidence="8" key="1">
    <citation type="journal article" date="2021" name="PeerJ">
        <title>Extensive microbial diversity within the chicken gut microbiome revealed by metagenomics and culture.</title>
        <authorList>
            <person name="Gilroy R."/>
            <person name="Ravi A."/>
            <person name="Getino M."/>
            <person name="Pursley I."/>
            <person name="Horton D.L."/>
            <person name="Alikhan N.F."/>
            <person name="Baker D."/>
            <person name="Gharbi K."/>
            <person name="Hall N."/>
            <person name="Watson M."/>
            <person name="Adriaenssens E.M."/>
            <person name="Foster-Nyarko E."/>
            <person name="Jarju S."/>
            <person name="Secka A."/>
            <person name="Antonio M."/>
            <person name="Oren A."/>
            <person name="Chaudhuri R.R."/>
            <person name="La Ragione R."/>
            <person name="Hildebrand F."/>
            <person name="Pallen M.J."/>
        </authorList>
    </citation>
    <scope>NUCLEOTIDE SEQUENCE</scope>
    <source>
        <strain evidence="8">ChiGjej4B4-18154</strain>
    </source>
</reference>
<feature type="domain" description="Sulfatase N-terminal" evidence="7">
    <location>
        <begin position="4"/>
        <end position="352"/>
    </location>
</feature>
<dbReference type="GO" id="GO:0004065">
    <property type="term" value="F:arylsulfatase activity"/>
    <property type="evidence" value="ECO:0007669"/>
    <property type="project" value="TreeGrafter"/>
</dbReference>